<proteinExistence type="predicted"/>
<dbReference type="AlphaFoldDB" id="A0A397GF46"/>
<keyword evidence="2" id="KW-1185">Reference proteome</keyword>
<gene>
    <name evidence="1" type="ORF">Glove_551g46</name>
</gene>
<dbReference type="Gene3D" id="1.10.10.1010">
    <property type="entry name" value="Intein homing endonuclease, domain IV"/>
    <property type="match status" value="1"/>
</dbReference>
<dbReference type="EMBL" id="PQFF01000469">
    <property type="protein sequence ID" value="RHZ48444.1"/>
    <property type="molecule type" value="Genomic_DNA"/>
</dbReference>
<organism evidence="1 2">
    <name type="scientific">Diversispora epigaea</name>
    <dbReference type="NCBI Taxonomy" id="1348612"/>
    <lineage>
        <taxon>Eukaryota</taxon>
        <taxon>Fungi</taxon>
        <taxon>Fungi incertae sedis</taxon>
        <taxon>Mucoromycota</taxon>
        <taxon>Glomeromycotina</taxon>
        <taxon>Glomeromycetes</taxon>
        <taxon>Diversisporales</taxon>
        <taxon>Diversisporaceae</taxon>
        <taxon>Diversispora</taxon>
    </lineage>
</organism>
<name>A0A397GF46_9GLOM</name>
<protein>
    <submittedName>
        <fullName evidence="1">Uncharacterized protein</fullName>
    </submittedName>
</protein>
<accession>A0A397GF46</accession>
<comment type="caution">
    <text evidence="1">The sequence shown here is derived from an EMBL/GenBank/DDBJ whole genome shotgun (WGS) entry which is preliminary data.</text>
</comment>
<sequence>MKPTNKVLGTCLNASKEIKKGIGLLFQVYKNKTSKTSVVQIVKHNTLTHFKNNFDKWTSKNAHANDFFKWIDGYICNWDIKNKQWKRYGQVEVMIIYLRTINDKESSFLFYGITNNEYMMVLEYFLIISSHHWTSPVSHDKELAFNICNGFRPTKNSISHTVITYI</sequence>
<evidence type="ECO:0000313" key="2">
    <source>
        <dbReference type="Proteomes" id="UP000266861"/>
    </source>
</evidence>
<reference evidence="1 2" key="1">
    <citation type="submission" date="2018-08" db="EMBL/GenBank/DDBJ databases">
        <title>Genome and evolution of the arbuscular mycorrhizal fungus Diversispora epigaea (formerly Glomus versiforme) and its bacterial endosymbionts.</title>
        <authorList>
            <person name="Sun X."/>
            <person name="Fei Z."/>
            <person name="Harrison M."/>
        </authorList>
    </citation>
    <scope>NUCLEOTIDE SEQUENCE [LARGE SCALE GENOMIC DNA]</scope>
    <source>
        <strain evidence="1 2">IT104</strain>
    </source>
</reference>
<dbReference type="OrthoDB" id="4062651at2759"/>
<evidence type="ECO:0000313" key="1">
    <source>
        <dbReference type="EMBL" id="RHZ48444.1"/>
    </source>
</evidence>
<dbReference type="Proteomes" id="UP000266861">
    <property type="component" value="Unassembled WGS sequence"/>
</dbReference>